<evidence type="ECO:0000256" key="6">
    <source>
        <dbReference type="ARBA" id="ARBA00049157"/>
    </source>
</evidence>
<evidence type="ECO:0000259" key="8">
    <source>
        <dbReference type="SMART" id="SM00934"/>
    </source>
</evidence>
<feature type="active site" description="Proton donor" evidence="7">
    <location>
        <position position="99"/>
    </location>
</feature>
<dbReference type="EC" id="4.1.1.23" evidence="7"/>
<evidence type="ECO:0000256" key="2">
    <source>
        <dbReference type="ARBA" id="ARBA00008847"/>
    </source>
</evidence>
<dbReference type="UniPathway" id="UPA00070">
    <property type="reaction ID" value="UER00120"/>
</dbReference>
<accession>A0A4R0QQY7</accession>
<sequence>MRQLIEAITRTSNPSVVGLDPKPSLLPKILLRNAKSPQDVAQAYFSFNTAIIDAVYDIVPAVKPQIAMYESWGEAGINAYTRTNEYARSRGLYVLGDIKRGDIGSTAQAYASHLNGTPKIEGMEPVDVWHEDAVTVNPYLGIDGIEPFIEAAQECDKDIFVLAKTSNPSSADLQDLTIANTNLTLSEHVALLLEQWGETTRDSQYGYSRVGAVVGATHPVIGAKLRELMPHTFFLVPGYGAQGGTARDLRGLFDSNGMGALVNSSRGIIAAWQKAEDIPEFSSTEQALDFVAHYAREAALAMKNDITNALS</sequence>
<dbReference type="CDD" id="cd04725">
    <property type="entry name" value="OMP_decarboxylase_like"/>
    <property type="match status" value="1"/>
</dbReference>
<comment type="catalytic activity">
    <reaction evidence="6 7">
        <text>orotidine 5'-phosphate + H(+) = UMP + CO2</text>
        <dbReference type="Rhea" id="RHEA:11596"/>
        <dbReference type="ChEBI" id="CHEBI:15378"/>
        <dbReference type="ChEBI" id="CHEBI:16526"/>
        <dbReference type="ChEBI" id="CHEBI:57538"/>
        <dbReference type="ChEBI" id="CHEBI:57865"/>
        <dbReference type="EC" id="4.1.1.23"/>
    </reaction>
</comment>
<dbReference type="SUPFAM" id="SSF51366">
    <property type="entry name" value="Ribulose-phoshate binding barrel"/>
    <property type="match status" value="1"/>
</dbReference>
<dbReference type="PANTHER" id="PTHR43375">
    <property type="entry name" value="OROTIDINE 5'-PHOSPHATE DECARBOXYLASE"/>
    <property type="match status" value="1"/>
</dbReference>
<dbReference type="InterPro" id="IPR001754">
    <property type="entry name" value="OMPdeCOase_dom"/>
</dbReference>
<gene>
    <name evidence="7 9" type="primary">pyrF</name>
    <name evidence="9" type="ORF">EJ419_01215</name>
</gene>
<dbReference type="OrthoDB" id="9808470at2"/>
<comment type="pathway">
    <text evidence="1 7">Pyrimidine metabolism; UMP biosynthesis via de novo pathway; UMP from orotate: step 2/2.</text>
</comment>
<dbReference type="NCBIfam" id="TIGR02127">
    <property type="entry name" value="pyrF_sub2"/>
    <property type="match status" value="1"/>
</dbReference>
<protein>
    <recommendedName>
        <fullName evidence="7">Orotidine 5'-phosphate decarboxylase</fullName>
        <ecNumber evidence="7">4.1.1.23</ecNumber>
    </recommendedName>
    <alternativeName>
        <fullName evidence="7">OMP decarboxylase</fullName>
        <shortName evidence="7">OMPDCase</shortName>
        <shortName evidence="7">OMPdecase</shortName>
    </alternativeName>
</protein>
<dbReference type="GO" id="GO:0004590">
    <property type="term" value="F:orotidine-5'-phosphate decarboxylase activity"/>
    <property type="evidence" value="ECO:0007669"/>
    <property type="project" value="UniProtKB-UniRule"/>
</dbReference>
<keyword evidence="4 7" id="KW-0665">Pyrimidine biosynthesis</keyword>
<dbReference type="InterPro" id="IPR011060">
    <property type="entry name" value="RibuloseP-bd_barrel"/>
</dbReference>
<keyword evidence="10" id="KW-1185">Reference proteome</keyword>
<dbReference type="EMBL" id="RXLP01000004">
    <property type="protein sequence ID" value="TCD54753.1"/>
    <property type="molecule type" value="Genomic_DNA"/>
</dbReference>
<dbReference type="RefSeq" id="WP_131283103.1">
    <property type="nucleotide sequence ID" value="NZ_RXLP01000004.1"/>
</dbReference>
<dbReference type="GO" id="GO:0006207">
    <property type="term" value="P:'de novo' pyrimidine nucleobase biosynthetic process"/>
    <property type="evidence" value="ECO:0007669"/>
    <property type="project" value="InterPro"/>
</dbReference>
<comment type="similarity">
    <text evidence="2 7">Belongs to the OMP decarboxylase family. Type 2 subfamily.</text>
</comment>
<dbReference type="GO" id="GO:0044205">
    <property type="term" value="P:'de novo' UMP biosynthetic process"/>
    <property type="evidence" value="ECO:0007669"/>
    <property type="project" value="UniProtKB-UniRule"/>
</dbReference>
<comment type="caution">
    <text evidence="9">The sequence shown here is derived from an EMBL/GenBank/DDBJ whole genome shotgun (WGS) entry which is preliminary data.</text>
</comment>
<keyword evidence="3 7" id="KW-0210">Decarboxylase</keyword>
<dbReference type="Gene3D" id="3.20.20.70">
    <property type="entry name" value="Aldolase class I"/>
    <property type="match status" value="1"/>
</dbReference>
<dbReference type="InterPro" id="IPR018089">
    <property type="entry name" value="OMPdecase_AS"/>
</dbReference>
<dbReference type="PANTHER" id="PTHR43375:SF1">
    <property type="entry name" value="OROTIDINE 5'-PHOSPHATE DECARBOXYLASE"/>
    <property type="match status" value="1"/>
</dbReference>
<evidence type="ECO:0000256" key="7">
    <source>
        <dbReference type="HAMAP-Rule" id="MF_01215"/>
    </source>
</evidence>
<dbReference type="InterPro" id="IPR013785">
    <property type="entry name" value="Aldolase_TIM"/>
</dbReference>
<evidence type="ECO:0000313" key="10">
    <source>
        <dbReference type="Proteomes" id="UP000291289"/>
    </source>
</evidence>
<evidence type="ECO:0000256" key="5">
    <source>
        <dbReference type="ARBA" id="ARBA00023239"/>
    </source>
</evidence>
<evidence type="ECO:0000256" key="3">
    <source>
        <dbReference type="ARBA" id="ARBA00022793"/>
    </source>
</evidence>
<organism evidence="9 10">
    <name type="scientific">Alloscardovia theropitheci</name>
    <dbReference type="NCBI Taxonomy" id="2496842"/>
    <lineage>
        <taxon>Bacteria</taxon>
        <taxon>Bacillati</taxon>
        <taxon>Actinomycetota</taxon>
        <taxon>Actinomycetes</taxon>
        <taxon>Bifidobacteriales</taxon>
        <taxon>Bifidobacteriaceae</taxon>
        <taxon>Alloscardovia</taxon>
    </lineage>
</organism>
<dbReference type="AlphaFoldDB" id="A0A4R0QQY7"/>
<reference evidence="9 10" key="1">
    <citation type="submission" date="2018-12" db="EMBL/GenBank/DDBJ databases">
        <title>Alloscrdovia theropitheci sp. nov: a novel taxon from the feces of the bleeding-herat monkey (Theropithecus geleda).</title>
        <authorList>
            <person name="Modesto M."/>
        </authorList>
    </citation>
    <scope>NUCLEOTIDE SEQUENCE [LARGE SCALE GENOMIC DNA]</scope>
    <source>
        <strain evidence="9 10">GLDI4/2</strain>
    </source>
</reference>
<dbReference type="InterPro" id="IPR011995">
    <property type="entry name" value="OMPdecase_type-2"/>
</dbReference>
<proteinExistence type="inferred from homology"/>
<dbReference type="HAMAP" id="MF_01215">
    <property type="entry name" value="OMPdecase_type2"/>
    <property type="match status" value="1"/>
</dbReference>
<evidence type="ECO:0000256" key="1">
    <source>
        <dbReference type="ARBA" id="ARBA00004861"/>
    </source>
</evidence>
<name>A0A4R0QQY7_9BIFI</name>
<feature type="domain" description="Orotidine 5'-phosphate decarboxylase" evidence="8">
    <location>
        <begin position="14"/>
        <end position="281"/>
    </location>
</feature>
<evidence type="ECO:0000313" key="9">
    <source>
        <dbReference type="EMBL" id="TCD54753.1"/>
    </source>
</evidence>
<keyword evidence="5 7" id="KW-0456">Lyase</keyword>
<dbReference type="Proteomes" id="UP000291289">
    <property type="component" value="Unassembled WGS sequence"/>
</dbReference>
<dbReference type="PROSITE" id="PS00156">
    <property type="entry name" value="OMPDECASE"/>
    <property type="match status" value="1"/>
</dbReference>
<evidence type="ECO:0000256" key="4">
    <source>
        <dbReference type="ARBA" id="ARBA00022975"/>
    </source>
</evidence>
<dbReference type="SMART" id="SM00934">
    <property type="entry name" value="OMPdecase"/>
    <property type="match status" value="1"/>
</dbReference>
<dbReference type="Pfam" id="PF00215">
    <property type="entry name" value="OMPdecase"/>
    <property type="match status" value="1"/>
</dbReference>